<gene>
    <name evidence="2" type="ORF">SAMN04487996_11186</name>
</gene>
<sequence>MFKKQLLIAAFLLCCSAQLFAHALWIQTASKGKAGQKQSVKIIYAEPGDKPEKLGEWYSDVKDFELWLTAPDQKRTKLATVAADDHFTAEFTPDQQGVYTLSVGHTSKELGGTTVYQFNASALVTVGKADAGNNPGANANELNVFADPAKTYKVNSPLNLRGFFKNNGNEKLYVTVASPSGWSKQISTDEKGLAEFVPLWPGIYYIEASKSWKETGNHNGKEYKAFWRSATVLVDVAK</sequence>
<dbReference type="Pfam" id="PF10670">
    <property type="entry name" value="DUF4198"/>
    <property type="match status" value="1"/>
</dbReference>
<evidence type="ECO:0000313" key="3">
    <source>
        <dbReference type="Proteomes" id="UP000198748"/>
    </source>
</evidence>
<accession>A0A1G7LUV3</accession>
<dbReference type="RefSeq" id="WP_090153353.1">
    <property type="nucleotide sequence ID" value="NZ_FNAN01000011.1"/>
</dbReference>
<dbReference type="OrthoDB" id="1148550at2"/>
<dbReference type="STRING" id="659014.SAMN04487996_11186"/>
<proteinExistence type="predicted"/>
<dbReference type="EMBL" id="FNAN01000011">
    <property type="protein sequence ID" value="SDF53282.1"/>
    <property type="molecule type" value="Genomic_DNA"/>
</dbReference>
<dbReference type="AlphaFoldDB" id="A0A1G7LUV3"/>
<organism evidence="2 3">
    <name type="scientific">Dyadobacter soli</name>
    <dbReference type="NCBI Taxonomy" id="659014"/>
    <lineage>
        <taxon>Bacteria</taxon>
        <taxon>Pseudomonadati</taxon>
        <taxon>Bacteroidota</taxon>
        <taxon>Cytophagia</taxon>
        <taxon>Cytophagales</taxon>
        <taxon>Spirosomataceae</taxon>
        <taxon>Dyadobacter</taxon>
    </lineage>
</organism>
<evidence type="ECO:0000256" key="1">
    <source>
        <dbReference type="SAM" id="SignalP"/>
    </source>
</evidence>
<dbReference type="Proteomes" id="UP000198748">
    <property type="component" value="Unassembled WGS sequence"/>
</dbReference>
<keyword evidence="1" id="KW-0732">Signal</keyword>
<protein>
    <submittedName>
        <fullName evidence="2">Uncharacterized conserved protein, contains GH25 family domain</fullName>
    </submittedName>
</protein>
<evidence type="ECO:0000313" key="2">
    <source>
        <dbReference type="EMBL" id="SDF53282.1"/>
    </source>
</evidence>
<feature type="signal peptide" evidence="1">
    <location>
        <begin position="1"/>
        <end position="21"/>
    </location>
</feature>
<keyword evidence="3" id="KW-1185">Reference proteome</keyword>
<name>A0A1G7LUV3_9BACT</name>
<feature type="chain" id="PRO_5011500728" evidence="1">
    <location>
        <begin position="22"/>
        <end position="238"/>
    </location>
</feature>
<reference evidence="3" key="1">
    <citation type="submission" date="2016-10" db="EMBL/GenBank/DDBJ databases">
        <authorList>
            <person name="Varghese N."/>
            <person name="Submissions S."/>
        </authorList>
    </citation>
    <scope>NUCLEOTIDE SEQUENCE [LARGE SCALE GENOMIC DNA]</scope>
    <source>
        <strain evidence="3">DSM 25329</strain>
    </source>
</reference>
<dbReference type="InterPro" id="IPR019613">
    <property type="entry name" value="DUF4198"/>
</dbReference>